<reference evidence="10" key="1">
    <citation type="journal article" date="2023" name="IMA Fungus">
        <title>Comparative genomic study of the Penicillium genus elucidates a diverse pangenome and 15 lateral gene transfer events.</title>
        <authorList>
            <person name="Petersen C."/>
            <person name="Sorensen T."/>
            <person name="Nielsen M.R."/>
            <person name="Sondergaard T.E."/>
            <person name="Sorensen J.L."/>
            <person name="Fitzpatrick D.A."/>
            <person name="Frisvad J.C."/>
            <person name="Nielsen K.L."/>
        </authorList>
    </citation>
    <scope>NUCLEOTIDE SEQUENCE</scope>
    <source>
        <strain evidence="10">IBT 15450</strain>
    </source>
</reference>
<accession>A0AAD6N2M8</accession>
<keyword evidence="6" id="KW-0804">Transcription</keyword>
<proteinExistence type="predicted"/>
<evidence type="ECO:0000256" key="3">
    <source>
        <dbReference type="ARBA" id="ARBA00022771"/>
    </source>
</evidence>
<dbReference type="GO" id="GO:0008270">
    <property type="term" value="F:zinc ion binding"/>
    <property type="evidence" value="ECO:0007669"/>
    <property type="project" value="UniProtKB-KW"/>
</dbReference>
<feature type="compositionally biased region" description="Acidic residues" evidence="8">
    <location>
        <begin position="423"/>
        <end position="442"/>
    </location>
</feature>
<feature type="region of interest" description="Disordered" evidence="8">
    <location>
        <begin position="381"/>
        <end position="526"/>
    </location>
</feature>
<protein>
    <recommendedName>
        <fullName evidence="9">DEUBAD domain-containing protein</fullName>
    </recommendedName>
</protein>
<comment type="subcellular location">
    <subcellularLocation>
        <location evidence="1">Nucleus</location>
    </subcellularLocation>
</comment>
<dbReference type="Proteomes" id="UP001219568">
    <property type="component" value="Unassembled WGS sequence"/>
</dbReference>
<sequence length="593" mass="65510">MAPRKAVARGSTERSSGAAASSANVAEQLGSAMSTPTEGSRAKTPRRVAARGKWSEEQLFTSDKSLLIDFDLVKLLAQPEAWNSLQESEKREILALLPASVHPDAETTSDDPNAKLPPIPDNFIRYSNNWRDGVRQFQLDLQNGRYDPEWLRQAEDARRKRQSGDFDNFKEREFEQFWGQKQKAAMRAFAGETAQVKMKTLIDEGAFQLGDIWRFEYVYGKGADRIFIQKETRIHKFDGAKMTFAIPPGERVFLRSASDKARKCATPGKEEKTTKPDTETQLQTATTASNEETKDVQAPQEANVDSNNDDAKVNTETPTVPAAFNGTAMEVDTEAPLNAAPPNLKNEETQVNTETESQTVAAAFNEEGSEMAPDFSVIIVTPDGKKNSNRIKRPTPTPQPESQPPAKRKRGRPRKSPTKVPEPEPEPEPEPAPEVPEREEGESAPALLSDSNTMAVDPITSVPDLSASAEETINVEIKDEVAGQPMEKADTTTAKAEISPETEQHDTDTPASSQQQDSNPTSSQITDNELDDILVPNITSPNGLAVKILQIDGRMPNGRVANGWKDIRCIRNNQDIGSLFDVREAWFVRNEQK</sequence>
<feature type="compositionally biased region" description="Polar residues" evidence="8">
    <location>
        <begin position="509"/>
        <end position="526"/>
    </location>
</feature>
<evidence type="ECO:0000256" key="5">
    <source>
        <dbReference type="ARBA" id="ARBA00023015"/>
    </source>
</evidence>
<feature type="compositionally biased region" description="Low complexity" evidence="8">
    <location>
        <begin position="8"/>
        <end position="23"/>
    </location>
</feature>
<feature type="compositionally biased region" description="Basic residues" evidence="8">
    <location>
        <begin position="406"/>
        <end position="417"/>
    </location>
</feature>
<name>A0AAD6N2M8_PENCN</name>
<feature type="compositionally biased region" description="Polar residues" evidence="8">
    <location>
        <begin position="281"/>
        <end position="290"/>
    </location>
</feature>
<dbReference type="EMBL" id="JAQJZL010000016">
    <property type="protein sequence ID" value="KAJ6023440.1"/>
    <property type="molecule type" value="Genomic_DNA"/>
</dbReference>
<keyword evidence="7" id="KW-0539">Nucleus</keyword>
<evidence type="ECO:0000256" key="1">
    <source>
        <dbReference type="ARBA" id="ARBA00004123"/>
    </source>
</evidence>
<comment type="caution">
    <text evidence="10">The sequence shown here is derived from an EMBL/GenBank/DDBJ whole genome shotgun (WGS) entry which is preliminary data.</text>
</comment>
<evidence type="ECO:0000259" key="9">
    <source>
        <dbReference type="PROSITE" id="PS51916"/>
    </source>
</evidence>
<keyword evidence="5" id="KW-0805">Transcription regulation</keyword>
<dbReference type="PROSITE" id="PS51916">
    <property type="entry name" value="DEUBAD"/>
    <property type="match status" value="1"/>
</dbReference>
<keyword evidence="3" id="KW-0863">Zinc-finger</keyword>
<dbReference type="InterPro" id="IPR028020">
    <property type="entry name" value="ASX_DEUBAD_dom"/>
</dbReference>
<evidence type="ECO:0000256" key="8">
    <source>
        <dbReference type="SAM" id="MobiDB-lite"/>
    </source>
</evidence>
<keyword evidence="11" id="KW-1185">Reference proteome</keyword>
<evidence type="ECO:0000313" key="11">
    <source>
        <dbReference type="Proteomes" id="UP001219568"/>
    </source>
</evidence>
<gene>
    <name evidence="10" type="ORF">N7460_013835</name>
</gene>
<feature type="domain" description="DEUBAD" evidence="9">
    <location>
        <begin position="63"/>
        <end position="183"/>
    </location>
</feature>
<evidence type="ECO:0000256" key="4">
    <source>
        <dbReference type="ARBA" id="ARBA00022833"/>
    </source>
</evidence>
<reference evidence="10" key="2">
    <citation type="submission" date="2023-01" db="EMBL/GenBank/DDBJ databases">
        <authorList>
            <person name="Petersen C."/>
        </authorList>
    </citation>
    <scope>NUCLEOTIDE SEQUENCE</scope>
    <source>
        <strain evidence="10">IBT 15450</strain>
    </source>
</reference>
<evidence type="ECO:0000256" key="2">
    <source>
        <dbReference type="ARBA" id="ARBA00022723"/>
    </source>
</evidence>
<dbReference type="GO" id="GO:0005634">
    <property type="term" value="C:nucleus"/>
    <property type="evidence" value="ECO:0007669"/>
    <property type="project" value="UniProtKB-SubCell"/>
</dbReference>
<dbReference type="Pfam" id="PF13919">
    <property type="entry name" value="ASXH"/>
    <property type="match status" value="1"/>
</dbReference>
<keyword evidence="4" id="KW-0862">Zinc</keyword>
<evidence type="ECO:0000256" key="7">
    <source>
        <dbReference type="ARBA" id="ARBA00023242"/>
    </source>
</evidence>
<feature type="region of interest" description="Disordered" evidence="8">
    <location>
        <begin position="257"/>
        <end position="323"/>
    </location>
</feature>
<feature type="region of interest" description="Disordered" evidence="8">
    <location>
        <begin position="1"/>
        <end position="54"/>
    </location>
</feature>
<evidence type="ECO:0000313" key="10">
    <source>
        <dbReference type="EMBL" id="KAJ6023440.1"/>
    </source>
</evidence>
<feature type="region of interest" description="Disordered" evidence="8">
    <location>
        <begin position="335"/>
        <end position="356"/>
    </location>
</feature>
<dbReference type="AlphaFoldDB" id="A0AAD6N2M8"/>
<evidence type="ECO:0000256" key="6">
    <source>
        <dbReference type="ARBA" id="ARBA00023163"/>
    </source>
</evidence>
<feature type="compositionally biased region" description="Basic and acidic residues" evidence="8">
    <location>
        <begin position="257"/>
        <end position="278"/>
    </location>
</feature>
<organism evidence="10 11">
    <name type="scientific">Penicillium canescens</name>
    <dbReference type="NCBI Taxonomy" id="5083"/>
    <lineage>
        <taxon>Eukaryota</taxon>
        <taxon>Fungi</taxon>
        <taxon>Dikarya</taxon>
        <taxon>Ascomycota</taxon>
        <taxon>Pezizomycotina</taxon>
        <taxon>Eurotiomycetes</taxon>
        <taxon>Eurotiomycetidae</taxon>
        <taxon>Eurotiales</taxon>
        <taxon>Aspergillaceae</taxon>
        <taxon>Penicillium</taxon>
    </lineage>
</organism>
<dbReference type="InterPro" id="IPR044867">
    <property type="entry name" value="DEUBAD_dom"/>
</dbReference>
<keyword evidence="2" id="KW-0479">Metal-binding</keyword>